<evidence type="ECO:0000256" key="4">
    <source>
        <dbReference type="ARBA" id="ARBA00023136"/>
    </source>
</evidence>
<sequence length="629" mass="69977">MNWLRHDSDISEGDMRTLFFQNHGTSRILSLSKRSGFSPRKRFWNLSGESEWQSWLNAGHLKDNNHGAESTLNILFCGRVEKSDPHPLIVSHLPFTKPIFNQVRAEFRVHGSIARMINRNTRCAFMDVPFEYAEDSGHISIVYNCRTAGTWPRDMALSVSFSPKTLTTYAVVYGCDKKAADFLTSRLTGTDHPVFHPMLLPTLLADMERERQVSLLRKNSAKMDQLAVDLTINKGLETPESGSQLVQNKELVEMWQDMSYLQNGLHNWQRQMQRMMIHLDRASNVMKPDTICYNVDAQRSLEKLTMPGSRIQKRLEELIDEYDEHIRDCATVTEGLKLAMSMDTRTTNQEIAHSSLEVSRLAQNDGSLMKLIAFVTMFFLPATFTSTFFSMDFFDWPKATDTLATGYIWIYFVVAAVLTLITVDKDWASPECPLYCLSADTGGTDLVGCSNVTNTDTSYCCDHNANCCDNGVGRFNVYPSKPKPWATWNRQATEYLVVGTMYTGDPASSTAEATTTGASSTETTTSEAATSATGEAQAPESTGTPATGLSTGAQAGIGVGVGVGALIIAAVGYLFWKMRKNEKAAKEGNGAPQMDTAWQQTHYLPKEPQELHGHQFQGYGVRAELPAQN</sequence>
<evidence type="ECO:0000313" key="7">
    <source>
        <dbReference type="EMBL" id="RMJ18830.1"/>
    </source>
</evidence>
<evidence type="ECO:0000256" key="5">
    <source>
        <dbReference type="SAM" id="MobiDB-lite"/>
    </source>
</evidence>
<proteinExistence type="predicted"/>
<comment type="subcellular location">
    <subcellularLocation>
        <location evidence="1">Membrane</location>
        <topology evidence="1">Multi-pass membrane protein</topology>
    </subcellularLocation>
</comment>
<dbReference type="AlphaFoldDB" id="A0A3M2SMN0"/>
<dbReference type="Gene3D" id="1.20.58.340">
    <property type="entry name" value="Magnesium transport protein CorA, transmembrane region"/>
    <property type="match status" value="1"/>
</dbReference>
<dbReference type="Proteomes" id="UP000277212">
    <property type="component" value="Unassembled WGS sequence"/>
</dbReference>
<gene>
    <name evidence="7" type="ORF">CDV36_001459</name>
</gene>
<dbReference type="OrthoDB" id="3561681at2759"/>
<name>A0A3M2SMN0_9HYPO</name>
<organism evidence="7 8">
    <name type="scientific">Fusarium kuroshium</name>
    <dbReference type="NCBI Taxonomy" id="2010991"/>
    <lineage>
        <taxon>Eukaryota</taxon>
        <taxon>Fungi</taxon>
        <taxon>Dikarya</taxon>
        <taxon>Ascomycota</taxon>
        <taxon>Pezizomycotina</taxon>
        <taxon>Sordariomycetes</taxon>
        <taxon>Hypocreomycetidae</taxon>
        <taxon>Hypocreales</taxon>
        <taxon>Nectriaceae</taxon>
        <taxon>Fusarium</taxon>
        <taxon>Fusarium solani species complex</taxon>
    </lineage>
</organism>
<feature type="transmembrane region" description="Helical" evidence="6">
    <location>
        <begin position="371"/>
        <end position="391"/>
    </location>
</feature>
<feature type="compositionally biased region" description="Polar residues" evidence="5">
    <location>
        <begin position="539"/>
        <end position="549"/>
    </location>
</feature>
<feature type="transmembrane region" description="Helical" evidence="6">
    <location>
        <begin position="555"/>
        <end position="576"/>
    </location>
</feature>
<comment type="caution">
    <text evidence="7">The sequence shown here is derived from an EMBL/GenBank/DDBJ whole genome shotgun (WGS) entry which is preliminary data.</text>
</comment>
<accession>A0A3M2SMN0</accession>
<feature type="region of interest" description="Disordered" evidence="5">
    <location>
        <begin position="507"/>
        <end position="549"/>
    </location>
</feature>
<feature type="transmembrane region" description="Helical" evidence="6">
    <location>
        <begin position="403"/>
        <end position="423"/>
    </location>
</feature>
<dbReference type="SUPFAM" id="SSF144083">
    <property type="entry name" value="Magnesium transport protein CorA, transmembrane region"/>
    <property type="match status" value="1"/>
</dbReference>
<evidence type="ECO:0000256" key="6">
    <source>
        <dbReference type="SAM" id="Phobius"/>
    </source>
</evidence>
<dbReference type="STRING" id="2010991.A0A3M2SMN0"/>
<evidence type="ECO:0000313" key="8">
    <source>
        <dbReference type="Proteomes" id="UP000277212"/>
    </source>
</evidence>
<keyword evidence="4 6" id="KW-0472">Membrane</keyword>
<feature type="compositionally biased region" description="Low complexity" evidence="5">
    <location>
        <begin position="507"/>
        <end position="536"/>
    </location>
</feature>
<dbReference type="GO" id="GO:0016020">
    <property type="term" value="C:membrane"/>
    <property type="evidence" value="ECO:0007669"/>
    <property type="project" value="UniProtKB-SubCell"/>
</dbReference>
<evidence type="ECO:0000256" key="3">
    <source>
        <dbReference type="ARBA" id="ARBA00022989"/>
    </source>
</evidence>
<evidence type="ECO:0000256" key="1">
    <source>
        <dbReference type="ARBA" id="ARBA00004141"/>
    </source>
</evidence>
<evidence type="ECO:0000256" key="2">
    <source>
        <dbReference type="ARBA" id="ARBA00022692"/>
    </source>
</evidence>
<keyword evidence="3 6" id="KW-1133">Transmembrane helix</keyword>
<protein>
    <submittedName>
        <fullName evidence="7">Uncharacterized protein</fullName>
    </submittedName>
</protein>
<reference evidence="7 8" key="1">
    <citation type="submission" date="2017-06" db="EMBL/GenBank/DDBJ databases">
        <title>Comparative genomic analysis of Ambrosia Fusariam Clade fungi.</title>
        <authorList>
            <person name="Stajich J.E."/>
            <person name="Carrillo J."/>
            <person name="Kijimoto T."/>
            <person name="Eskalen A."/>
            <person name="O'Donnell K."/>
            <person name="Kasson M."/>
        </authorList>
    </citation>
    <scope>NUCLEOTIDE SEQUENCE [LARGE SCALE GENOMIC DNA]</scope>
    <source>
        <strain evidence="7">UCR3666</strain>
    </source>
</reference>
<dbReference type="EMBL" id="NKUJ01000014">
    <property type="protein sequence ID" value="RMJ18830.1"/>
    <property type="molecule type" value="Genomic_DNA"/>
</dbReference>
<dbReference type="InterPro" id="IPR045863">
    <property type="entry name" value="CorA_TM1_TM2"/>
</dbReference>
<keyword evidence="8" id="KW-1185">Reference proteome</keyword>
<keyword evidence="2 6" id="KW-0812">Transmembrane</keyword>